<sequence length="339" mass="39252">MKKIICVILMIQFFSCKNETTKDAFNTGNSEKTIQKLEEKFVTAKSGLNYRKQPKGEIIGKLEYGKKVVVTEHTNIVETINDNNDLKKGEWVGIIVDNKTVYIFDGYLSNDKDDDNANEDLKHNNTAEILLPFEYRDWEDKNPADKIDKNWLALYQKEGKYYLDKANYTIKRGYSPCSGDSTKIIEAKNKTLLFINDTNLKSGEITSINFDKNKICPLEQTSFQYHNIQYKIRAEGDIISSENVHTDNGLERYCEVENYRLYISINNNIESLFLEETTFNDTFVELLFVGDLDSDGRLDFIFEANRHYEEERVIVYLSSIANKEEIIKKAAEVAIQFDC</sequence>
<evidence type="ECO:0000313" key="2">
    <source>
        <dbReference type="Proteomes" id="UP000315540"/>
    </source>
</evidence>
<dbReference type="OrthoDB" id="1372231at2"/>
<dbReference type="AlphaFoldDB" id="A0A504JK44"/>
<accession>A0A504JK44</accession>
<name>A0A504JK44_9FLAO</name>
<proteinExistence type="predicted"/>
<gene>
    <name evidence="1" type="ORF">FHK87_04725</name>
</gene>
<dbReference type="RefSeq" id="WP_140590607.1">
    <property type="nucleotide sequence ID" value="NZ_VFWZ01000002.1"/>
</dbReference>
<dbReference type="Gene3D" id="2.30.30.40">
    <property type="entry name" value="SH3 Domains"/>
    <property type="match status" value="1"/>
</dbReference>
<keyword evidence="2" id="KW-1185">Reference proteome</keyword>
<reference evidence="1 2" key="1">
    <citation type="submission" date="2019-06" db="EMBL/GenBank/DDBJ databases">
        <authorList>
            <person name="Meng X."/>
        </authorList>
    </citation>
    <scope>NUCLEOTIDE SEQUENCE [LARGE SCALE GENOMIC DNA]</scope>
    <source>
        <strain evidence="1 2">M625</strain>
    </source>
</reference>
<dbReference type="Proteomes" id="UP000315540">
    <property type="component" value="Unassembled WGS sequence"/>
</dbReference>
<protein>
    <submittedName>
        <fullName evidence="1">SH3 domain-containing protein</fullName>
    </submittedName>
</protein>
<evidence type="ECO:0000313" key="1">
    <source>
        <dbReference type="EMBL" id="TPN86910.1"/>
    </source>
</evidence>
<comment type="caution">
    <text evidence="1">The sequence shown here is derived from an EMBL/GenBank/DDBJ whole genome shotgun (WGS) entry which is preliminary data.</text>
</comment>
<dbReference type="EMBL" id="VFWZ01000002">
    <property type="protein sequence ID" value="TPN86910.1"/>
    <property type="molecule type" value="Genomic_DNA"/>
</dbReference>
<organism evidence="1 2">
    <name type="scientific">Aquimarina algicola</name>
    <dbReference type="NCBI Taxonomy" id="2589995"/>
    <lineage>
        <taxon>Bacteria</taxon>
        <taxon>Pseudomonadati</taxon>
        <taxon>Bacteroidota</taxon>
        <taxon>Flavobacteriia</taxon>
        <taxon>Flavobacteriales</taxon>
        <taxon>Flavobacteriaceae</taxon>
        <taxon>Aquimarina</taxon>
    </lineage>
</organism>